<evidence type="ECO:0000313" key="4">
    <source>
        <dbReference type="Proteomes" id="UP001196870"/>
    </source>
</evidence>
<keyword evidence="1" id="KW-1133">Transmembrane helix</keyword>
<feature type="transmembrane region" description="Helical" evidence="1">
    <location>
        <begin position="20"/>
        <end position="38"/>
    </location>
</feature>
<gene>
    <name evidence="3" type="ORF">GXW71_07680</name>
</gene>
<protein>
    <recommendedName>
        <fullName evidence="2">TadE-like domain-containing protein</fullName>
    </recommendedName>
</protein>
<feature type="domain" description="TadE-like" evidence="2">
    <location>
        <begin position="13"/>
        <end position="52"/>
    </location>
</feature>
<evidence type="ECO:0000313" key="3">
    <source>
        <dbReference type="EMBL" id="MBR0664234.1"/>
    </source>
</evidence>
<sequence>MSRIEGRGLGCRGTASVELALVALMLVLLLLGLVDLVLQMRAIYRVERMAGEIANAIAQLDPVTRSGINAILAAAPSIGGRNIAITNTVGNDGAIYVAAFGNENGSNKRLWGLNNYTSGSPPTAVATRLGSSTSPLPGGVIVPSGVQLLAVEVVSQRVRWTFPATQALIGGSAPAILYAVAVARPRTATLAATLP</sequence>
<dbReference type="EMBL" id="JAAGBB010000007">
    <property type="protein sequence ID" value="MBR0664234.1"/>
    <property type="molecule type" value="Genomic_DNA"/>
</dbReference>
<dbReference type="Proteomes" id="UP001196870">
    <property type="component" value="Unassembled WGS sequence"/>
</dbReference>
<dbReference type="RefSeq" id="WP_211851832.1">
    <property type="nucleotide sequence ID" value="NZ_JAAGBB010000007.1"/>
</dbReference>
<keyword evidence="1" id="KW-0472">Membrane</keyword>
<evidence type="ECO:0000259" key="2">
    <source>
        <dbReference type="Pfam" id="PF07811"/>
    </source>
</evidence>
<organism evidence="3 4">
    <name type="scientific">Plastoroseomonas hellenica</name>
    <dbReference type="NCBI Taxonomy" id="2687306"/>
    <lineage>
        <taxon>Bacteria</taxon>
        <taxon>Pseudomonadati</taxon>
        <taxon>Pseudomonadota</taxon>
        <taxon>Alphaproteobacteria</taxon>
        <taxon>Acetobacterales</taxon>
        <taxon>Acetobacteraceae</taxon>
        <taxon>Plastoroseomonas</taxon>
    </lineage>
</organism>
<keyword evidence="4" id="KW-1185">Reference proteome</keyword>
<keyword evidence="1" id="KW-0812">Transmembrane</keyword>
<name>A0ABS5EVC6_9PROT</name>
<comment type="caution">
    <text evidence="3">The sequence shown here is derived from an EMBL/GenBank/DDBJ whole genome shotgun (WGS) entry which is preliminary data.</text>
</comment>
<dbReference type="InterPro" id="IPR012495">
    <property type="entry name" value="TadE-like_dom"/>
</dbReference>
<dbReference type="Pfam" id="PF07811">
    <property type="entry name" value="TadE"/>
    <property type="match status" value="1"/>
</dbReference>
<reference evidence="4" key="1">
    <citation type="journal article" date="2021" name="Syst. Appl. Microbiol.">
        <title>Roseomonas hellenica sp. nov., isolated from roots of wild-growing Alkanna tinctoria.</title>
        <authorList>
            <person name="Rat A."/>
            <person name="Naranjo H.D."/>
            <person name="Lebbe L."/>
            <person name="Cnockaert M."/>
            <person name="Krigas N."/>
            <person name="Grigoriadou K."/>
            <person name="Maloupa E."/>
            <person name="Willems A."/>
        </authorList>
    </citation>
    <scope>NUCLEOTIDE SEQUENCE [LARGE SCALE GENOMIC DNA]</scope>
    <source>
        <strain evidence="4">LMG 31523</strain>
    </source>
</reference>
<evidence type="ECO:0000256" key="1">
    <source>
        <dbReference type="SAM" id="Phobius"/>
    </source>
</evidence>
<proteinExistence type="predicted"/>
<accession>A0ABS5EVC6</accession>